<dbReference type="FunFam" id="1.10.3720.10:FF:000001">
    <property type="entry name" value="Glycine betaine ABC transporter, permease"/>
    <property type="match status" value="1"/>
</dbReference>
<dbReference type="Gene3D" id="1.10.3720.10">
    <property type="entry name" value="MetI-like"/>
    <property type="match status" value="1"/>
</dbReference>
<evidence type="ECO:0000256" key="5">
    <source>
        <dbReference type="ARBA" id="ARBA00022989"/>
    </source>
</evidence>
<evidence type="ECO:0000256" key="6">
    <source>
        <dbReference type="ARBA" id="ARBA00023136"/>
    </source>
</evidence>
<evidence type="ECO:0000313" key="9">
    <source>
        <dbReference type="EMBL" id="VVN73423.1"/>
    </source>
</evidence>
<evidence type="ECO:0000256" key="2">
    <source>
        <dbReference type="ARBA" id="ARBA00022448"/>
    </source>
</evidence>
<comment type="subcellular location">
    <subcellularLocation>
        <location evidence="1 7">Cell membrane</location>
        <topology evidence="1 7">Multi-pass membrane protein</topology>
    </subcellularLocation>
</comment>
<dbReference type="InterPro" id="IPR035906">
    <property type="entry name" value="MetI-like_sf"/>
</dbReference>
<evidence type="ECO:0000256" key="7">
    <source>
        <dbReference type="RuleBase" id="RU363032"/>
    </source>
</evidence>
<dbReference type="RefSeq" id="WP_150796491.1">
    <property type="nucleotide sequence ID" value="NZ_CABVHU010000001.1"/>
</dbReference>
<name>A0A5E7AEM6_PSEFL</name>
<protein>
    <submittedName>
        <fullName evidence="9">Glycine betaine transport system permease protein OpuAB</fullName>
    </submittedName>
</protein>
<dbReference type="PANTHER" id="PTHR47737:SF1">
    <property type="entry name" value="GLYCINE BETAINE_PROLINE BETAINE TRANSPORT SYSTEM PERMEASE PROTEIN PROW"/>
    <property type="match status" value="1"/>
</dbReference>
<evidence type="ECO:0000256" key="4">
    <source>
        <dbReference type="ARBA" id="ARBA00022692"/>
    </source>
</evidence>
<gene>
    <name evidence="9" type="primary">opuAB_1</name>
    <name evidence="9" type="ORF">PS833_00572</name>
</gene>
<keyword evidence="6 7" id="KW-0472">Membrane</keyword>
<evidence type="ECO:0000256" key="1">
    <source>
        <dbReference type="ARBA" id="ARBA00004651"/>
    </source>
</evidence>
<feature type="transmembrane region" description="Helical" evidence="7">
    <location>
        <begin position="71"/>
        <end position="89"/>
    </location>
</feature>
<feature type="transmembrane region" description="Helical" evidence="7">
    <location>
        <begin position="95"/>
        <end position="118"/>
    </location>
</feature>
<organism evidence="9 10">
    <name type="scientific">Pseudomonas fluorescens</name>
    <dbReference type="NCBI Taxonomy" id="294"/>
    <lineage>
        <taxon>Bacteria</taxon>
        <taxon>Pseudomonadati</taxon>
        <taxon>Pseudomonadota</taxon>
        <taxon>Gammaproteobacteria</taxon>
        <taxon>Pseudomonadales</taxon>
        <taxon>Pseudomonadaceae</taxon>
        <taxon>Pseudomonas</taxon>
    </lineage>
</organism>
<sequence>MSTPDFSSQFDASIDTGLEWLSDNGEFVFDAVNAVLNGIYAGVLWCIAYPPHYVVAIVLALIGWRVVGVRFAILSGLALLLCDLIGLWPETVSTLALVLTATVLALAVAIPLGVVAGLAPAFDRVVDPCLDLIQTMPPYIYLLPAIALLGYGPATALLATFIVALPPALRLTSLGIRMTPKEFIELGDASGVTGMQMFFKIRLPFAMPSIMAGVNQSLMMAFGMVVIAGIVGSGGLGEAIYGSVRTLDIAKSINAAIAIVILTMILDRLAQSAAQSRVGASQ</sequence>
<dbReference type="InterPro" id="IPR000515">
    <property type="entry name" value="MetI-like"/>
</dbReference>
<feature type="transmembrane region" description="Helical" evidence="7">
    <location>
        <begin position="39"/>
        <end position="64"/>
    </location>
</feature>
<dbReference type="PANTHER" id="PTHR47737">
    <property type="entry name" value="GLYCINE BETAINE/PROLINE BETAINE TRANSPORT SYSTEM PERMEASE PROTEIN PROW"/>
    <property type="match status" value="1"/>
</dbReference>
<dbReference type="GO" id="GO:0043190">
    <property type="term" value="C:ATP-binding cassette (ABC) transporter complex"/>
    <property type="evidence" value="ECO:0007669"/>
    <property type="project" value="TreeGrafter"/>
</dbReference>
<proteinExistence type="inferred from homology"/>
<keyword evidence="4 7" id="KW-0812">Transmembrane</keyword>
<evidence type="ECO:0000256" key="3">
    <source>
        <dbReference type="ARBA" id="ARBA00022475"/>
    </source>
</evidence>
<reference evidence="9 10" key="1">
    <citation type="submission" date="2019-09" db="EMBL/GenBank/DDBJ databases">
        <authorList>
            <person name="Chandra G."/>
            <person name="Truman W A."/>
        </authorList>
    </citation>
    <scope>NUCLEOTIDE SEQUENCE [LARGE SCALE GENOMIC DNA]</scope>
    <source>
        <strain evidence="9">PS833</strain>
    </source>
</reference>
<dbReference type="GO" id="GO:0015226">
    <property type="term" value="F:carnitine transmembrane transporter activity"/>
    <property type="evidence" value="ECO:0007669"/>
    <property type="project" value="TreeGrafter"/>
</dbReference>
<dbReference type="GO" id="GO:0005275">
    <property type="term" value="F:amine transmembrane transporter activity"/>
    <property type="evidence" value="ECO:0007669"/>
    <property type="project" value="TreeGrafter"/>
</dbReference>
<dbReference type="CDD" id="cd06261">
    <property type="entry name" value="TM_PBP2"/>
    <property type="match status" value="1"/>
</dbReference>
<dbReference type="EMBL" id="CABVHU010000001">
    <property type="protein sequence ID" value="VVN73423.1"/>
    <property type="molecule type" value="Genomic_DNA"/>
</dbReference>
<dbReference type="GO" id="GO:0031460">
    <property type="term" value="P:glycine betaine transport"/>
    <property type="evidence" value="ECO:0007669"/>
    <property type="project" value="UniProtKB-ARBA"/>
</dbReference>
<dbReference type="Proteomes" id="UP000409037">
    <property type="component" value="Unassembled WGS sequence"/>
</dbReference>
<dbReference type="Pfam" id="PF00528">
    <property type="entry name" value="BPD_transp_1"/>
    <property type="match status" value="1"/>
</dbReference>
<feature type="transmembrane region" description="Helical" evidence="7">
    <location>
        <begin position="139"/>
        <end position="165"/>
    </location>
</feature>
<dbReference type="AlphaFoldDB" id="A0A5E7AEM6"/>
<evidence type="ECO:0000313" key="10">
    <source>
        <dbReference type="Proteomes" id="UP000409037"/>
    </source>
</evidence>
<feature type="domain" description="ABC transmembrane type-1" evidence="8">
    <location>
        <begin position="91"/>
        <end position="270"/>
    </location>
</feature>
<evidence type="ECO:0000259" key="8">
    <source>
        <dbReference type="PROSITE" id="PS50928"/>
    </source>
</evidence>
<keyword evidence="2 7" id="KW-0813">Transport</keyword>
<keyword evidence="5 7" id="KW-1133">Transmembrane helix</keyword>
<keyword evidence="3" id="KW-1003">Cell membrane</keyword>
<accession>A0A5E7AEM6</accession>
<dbReference type="SUPFAM" id="SSF161098">
    <property type="entry name" value="MetI-like"/>
    <property type="match status" value="1"/>
</dbReference>
<feature type="transmembrane region" description="Helical" evidence="7">
    <location>
        <begin position="218"/>
        <end position="241"/>
    </location>
</feature>
<feature type="transmembrane region" description="Helical" evidence="7">
    <location>
        <begin position="253"/>
        <end position="270"/>
    </location>
</feature>
<dbReference type="GO" id="GO:0015871">
    <property type="term" value="P:choline transport"/>
    <property type="evidence" value="ECO:0007669"/>
    <property type="project" value="TreeGrafter"/>
</dbReference>
<dbReference type="OrthoDB" id="9815258at2"/>
<dbReference type="PROSITE" id="PS50928">
    <property type="entry name" value="ABC_TM1"/>
    <property type="match status" value="1"/>
</dbReference>
<comment type="similarity">
    <text evidence="7">Belongs to the binding-protein-dependent transport system permease family.</text>
</comment>